<dbReference type="PANTHER" id="PTHR10052">
    <property type="entry name" value="60S RIBOSOMAL PROTEIN L18A"/>
    <property type="match status" value="1"/>
</dbReference>
<dbReference type="GO" id="GO:0005840">
    <property type="term" value="C:ribosome"/>
    <property type="evidence" value="ECO:0007669"/>
    <property type="project" value="InterPro"/>
</dbReference>
<keyword evidence="3" id="KW-1185">Reference proteome</keyword>
<organism evidence="2 3">
    <name type="scientific">Coprinellus micaceus</name>
    <name type="common">Glistening ink-cap mushroom</name>
    <name type="synonym">Coprinus micaceus</name>
    <dbReference type="NCBI Taxonomy" id="71717"/>
    <lineage>
        <taxon>Eukaryota</taxon>
        <taxon>Fungi</taxon>
        <taxon>Dikarya</taxon>
        <taxon>Basidiomycota</taxon>
        <taxon>Agaricomycotina</taxon>
        <taxon>Agaricomycetes</taxon>
        <taxon>Agaricomycetidae</taxon>
        <taxon>Agaricales</taxon>
        <taxon>Agaricineae</taxon>
        <taxon>Psathyrellaceae</taxon>
        <taxon>Coprinellus</taxon>
    </lineage>
</organism>
<protein>
    <recommendedName>
        <fullName evidence="1">Large ribosomal subunit protein eL20 domain-containing protein</fullName>
    </recommendedName>
</protein>
<proteinExistence type="predicted"/>
<feature type="non-terminal residue" evidence="2">
    <location>
        <position position="1"/>
    </location>
</feature>
<evidence type="ECO:0000313" key="3">
    <source>
        <dbReference type="Proteomes" id="UP000298030"/>
    </source>
</evidence>
<evidence type="ECO:0000313" key="2">
    <source>
        <dbReference type="EMBL" id="TEB28884.1"/>
    </source>
</evidence>
<dbReference type="GO" id="GO:0003735">
    <property type="term" value="F:structural constituent of ribosome"/>
    <property type="evidence" value="ECO:0007669"/>
    <property type="project" value="InterPro"/>
</dbReference>
<evidence type="ECO:0000259" key="1">
    <source>
        <dbReference type="Pfam" id="PF01775"/>
    </source>
</evidence>
<gene>
    <name evidence="2" type="ORF">FA13DRAFT_1632807</name>
</gene>
<dbReference type="GO" id="GO:0006412">
    <property type="term" value="P:translation"/>
    <property type="evidence" value="ECO:0007669"/>
    <property type="project" value="InterPro"/>
</dbReference>
<feature type="domain" description="Large ribosomal subunit protein eL20" evidence="1">
    <location>
        <begin position="72"/>
        <end position="98"/>
    </location>
</feature>
<dbReference type="Proteomes" id="UP000298030">
    <property type="component" value="Unassembled WGS sequence"/>
</dbReference>
<dbReference type="AlphaFoldDB" id="A0A4Y7T4K8"/>
<dbReference type="EMBL" id="QPFP01000030">
    <property type="protein sequence ID" value="TEB28884.1"/>
    <property type="molecule type" value="Genomic_DNA"/>
</dbReference>
<dbReference type="InterPro" id="IPR021138">
    <property type="entry name" value="Ribosomal_eL20_eukaryotes"/>
</dbReference>
<reference evidence="2 3" key="1">
    <citation type="journal article" date="2019" name="Nat. Ecol. Evol.">
        <title>Megaphylogeny resolves global patterns of mushroom evolution.</title>
        <authorList>
            <person name="Varga T."/>
            <person name="Krizsan K."/>
            <person name="Foldi C."/>
            <person name="Dima B."/>
            <person name="Sanchez-Garcia M."/>
            <person name="Sanchez-Ramirez S."/>
            <person name="Szollosi G.J."/>
            <person name="Szarkandi J.G."/>
            <person name="Papp V."/>
            <person name="Albert L."/>
            <person name="Andreopoulos W."/>
            <person name="Angelini C."/>
            <person name="Antonin V."/>
            <person name="Barry K.W."/>
            <person name="Bougher N.L."/>
            <person name="Buchanan P."/>
            <person name="Buyck B."/>
            <person name="Bense V."/>
            <person name="Catcheside P."/>
            <person name="Chovatia M."/>
            <person name="Cooper J."/>
            <person name="Damon W."/>
            <person name="Desjardin D."/>
            <person name="Finy P."/>
            <person name="Geml J."/>
            <person name="Haridas S."/>
            <person name="Hughes K."/>
            <person name="Justo A."/>
            <person name="Karasinski D."/>
            <person name="Kautmanova I."/>
            <person name="Kiss B."/>
            <person name="Kocsube S."/>
            <person name="Kotiranta H."/>
            <person name="LaButti K.M."/>
            <person name="Lechner B.E."/>
            <person name="Liimatainen K."/>
            <person name="Lipzen A."/>
            <person name="Lukacs Z."/>
            <person name="Mihaltcheva S."/>
            <person name="Morgado L.N."/>
            <person name="Niskanen T."/>
            <person name="Noordeloos M.E."/>
            <person name="Ohm R.A."/>
            <person name="Ortiz-Santana B."/>
            <person name="Ovrebo C."/>
            <person name="Racz N."/>
            <person name="Riley R."/>
            <person name="Savchenko A."/>
            <person name="Shiryaev A."/>
            <person name="Soop K."/>
            <person name="Spirin V."/>
            <person name="Szebenyi C."/>
            <person name="Tomsovsky M."/>
            <person name="Tulloss R.E."/>
            <person name="Uehling J."/>
            <person name="Grigoriev I.V."/>
            <person name="Vagvolgyi C."/>
            <person name="Papp T."/>
            <person name="Martin F.M."/>
            <person name="Miettinen O."/>
            <person name="Hibbett D.S."/>
            <person name="Nagy L.G."/>
        </authorList>
    </citation>
    <scope>NUCLEOTIDE SEQUENCE [LARGE SCALE GENOMIC DNA]</scope>
    <source>
        <strain evidence="2 3">FP101781</strain>
    </source>
</reference>
<accession>A0A4Y7T4K8</accession>
<dbReference type="Gene3D" id="3.10.20.10">
    <property type="match status" value="1"/>
</dbReference>
<dbReference type="STRING" id="71717.A0A4Y7T4K8"/>
<dbReference type="InterPro" id="IPR023573">
    <property type="entry name" value="Ribosomal_eL20_dom"/>
</dbReference>
<comment type="caution">
    <text evidence="2">The sequence shown here is derived from an EMBL/GenBank/DDBJ whole genome shotgun (WGS) entry which is preliminary data.</text>
</comment>
<sequence>RLFASNGVVAKARSGTFCCARPSSFDEFLLVPSRQLQKVKKASGKFICVNVVSIVLPSKVKGFGIWLYYNSCSGTHNMYKEFRELSFVDAVEALYRDTSGRDPRICASPRLFSLMF</sequence>
<dbReference type="OrthoDB" id="1294322at2759"/>
<name>A0A4Y7T4K8_COPMI</name>
<dbReference type="SUPFAM" id="SSF160374">
    <property type="entry name" value="RplX-like"/>
    <property type="match status" value="1"/>
</dbReference>
<dbReference type="Pfam" id="PF01775">
    <property type="entry name" value="Ribosomal_L18A"/>
    <property type="match status" value="1"/>
</dbReference>